<protein>
    <submittedName>
        <fullName evidence="2">Uncharacterized protein</fullName>
    </submittedName>
</protein>
<evidence type="ECO:0000256" key="1">
    <source>
        <dbReference type="SAM" id="Phobius"/>
    </source>
</evidence>
<proteinExistence type="predicted"/>
<evidence type="ECO:0000313" key="3">
    <source>
        <dbReference type="Proteomes" id="UP000627715"/>
    </source>
</evidence>
<gene>
    <name evidence="2" type="ORF">GCM10011403_09440</name>
</gene>
<feature type="transmembrane region" description="Helical" evidence="1">
    <location>
        <begin position="12"/>
        <end position="34"/>
    </location>
</feature>
<keyword evidence="1" id="KW-0812">Transmembrane</keyword>
<keyword evidence="1" id="KW-0472">Membrane</keyword>
<feature type="transmembrane region" description="Helical" evidence="1">
    <location>
        <begin position="40"/>
        <end position="68"/>
    </location>
</feature>
<comment type="caution">
    <text evidence="2">The sequence shown here is derived from an EMBL/GenBank/DDBJ whole genome shotgun (WGS) entry which is preliminary data.</text>
</comment>
<dbReference type="AlphaFoldDB" id="A0A917GR09"/>
<name>A0A917GR09_9GAMM</name>
<reference evidence="2" key="2">
    <citation type="submission" date="2020-09" db="EMBL/GenBank/DDBJ databases">
        <authorList>
            <person name="Sun Q."/>
            <person name="Zhou Y."/>
        </authorList>
    </citation>
    <scope>NUCLEOTIDE SEQUENCE</scope>
    <source>
        <strain evidence="2">CGMCC 1.15425</strain>
    </source>
</reference>
<keyword evidence="3" id="KW-1185">Reference proteome</keyword>
<sequence length="81" mass="8854">MAKKRLLSHKLRATLTLVLIAGAALYALVMSYNISTEELLSFFLGTLLFLGIILLSAVAIVIVIRLLAAGLRRLRGSNDRD</sequence>
<organism evidence="2 3">
    <name type="scientific">Pseudohongiella nitratireducens</name>
    <dbReference type="NCBI Taxonomy" id="1768907"/>
    <lineage>
        <taxon>Bacteria</taxon>
        <taxon>Pseudomonadati</taxon>
        <taxon>Pseudomonadota</taxon>
        <taxon>Gammaproteobacteria</taxon>
        <taxon>Pseudomonadales</taxon>
        <taxon>Pseudohongiellaceae</taxon>
        <taxon>Pseudohongiella</taxon>
    </lineage>
</organism>
<dbReference type="RefSeq" id="WP_068812225.1">
    <property type="nucleotide sequence ID" value="NZ_BMIY01000004.1"/>
</dbReference>
<reference evidence="2" key="1">
    <citation type="journal article" date="2014" name="Int. J. Syst. Evol. Microbiol.">
        <title>Complete genome sequence of Corynebacterium casei LMG S-19264T (=DSM 44701T), isolated from a smear-ripened cheese.</title>
        <authorList>
            <consortium name="US DOE Joint Genome Institute (JGI-PGF)"/>
            <person name="Walter F."/>
            <person name="Albersmeier A."/>
            <person name="Kalinowski J."/>
            <person name="Ruckert C."/>
        </authorList>
    </citation>
    <scope>NUCLEOTIDE SEQUENCE</scope>
    <source>
        <strain evidence="2">CGMCC 1.15425</strain>
    </source>
</reference>
<dbReference type="Proteomes" id="UP000627715">
    <property type="component" value="Unassembled WGS sequence"/>
</dbReference>
<dbReference type="EMBL" id="BMIY01000004">
    <property type="protein sequence ID" value="GGG54400.1"/>
    <property type="molecule type" value="Genomic_DNA"/>
</dbReference>
<accession>A0A917GR09</accession>
<keyword evidence="1" id="KW-1133">Transmembrane helix</keyword>
<evidence type="ECO:0000313" key="2">
    <source>
        <dbReference type="EMBL" id="GGG54400.1"/>
    </source>
</evidence>